<dbReference type="Proteomes" id="UP000034096">
    <property type="component" value="Unassembled WGS sequence"/>
</dbReference>
<dbReference type="GO" id="GO:0016787">
    <property type="term" value="F:hydrolase activity"/>
    <property type="evidence" value="ECO:0007669"/>
    <property type="project" value="UniProtKB-KW"/>
</dbReference>
<evidence type="ECO:0000256" key="1">
    <source>
        <dbReference type="ARBA" id="ARBA00022801"/>
    </source>
</evidence>
<evidence type="ECO:0000313" key="4">
    <source>
        <dbReference type="Proteomes" id="UP000034096"/>
    </source>
</evidence>
<name>A0A0G0IN76_9BACT</name>
<evidence type="ECO:0000259" key="2">
    <source>
        <dbReference type="PROSITE" id="PS51462"/>
    </source>
</evidence>
<dbReference type="AlphaFoldDB" id="A0A0G0IN76"/>
<accession>A0A0G0IN76</accession>
<gene>
    <name evidence="3" type="ORF">US75_C0009G0025</name>
</gene>
<reference evidence="3 4" key="1">
    <citation type="journal article" date="2015" name="Nature">
        <title>rRNA introns, odd ribosomes, and small enigmatic genomes across a large radiation of phyla.</title>
        <authorList>
            <person name="Brown C.T."/>
            <person name="Hug L.A."/>
            <person name="Thomas B.C."/>
            <person name="Sharon I."/>
            <person name="Castelle C.J."/>
            <person name="Singh A."/>
            <person name="Wilkins M.J."/>
            <person name="Williams K.H."/>
            <person name="Banfield J.F."/>
        </authorList>
    </citation>
    <scope>NUCLEOTIDE SEQUENCE [LARGE SCALE GENOMIC DNA]</scope>
</reference>
<dbReference type="PROSITE" id="PS51462">
    <property type="entry name" value="NUDIX"/>
    <property type="match status" value="1"/>
</dbReference>
<sequence>MIIIKNNKLLTTYTKNGDFYYYVGGHLEYGETILEGCKREIIEECGKGTEFTIKKVLYIRDFFDKKENNQNVELFILGDINKFEELEHHLDPQHEDGHVWLTWLDIENLPNNLFPKTLNKKLLEDFNKGFPNAGEYIGEID</sequence>
<dbReference type="EMBL" id="LBUE01000009">
    <property type="protein sequence ID" value="KKQ56172.1"/>
    <property type="molecule type" value="Genomic_DNA"/>
</dbReference>
<keyword evidence="1 3" id="KW-0378">Hydrolase</keyword>
<dbReference type="STRING" id="1618583.US75_C0009G0025"/>
<feature type="domain" description="Nudix hydrolase" evidence="2">
    <location>
        <begin position="1"/>
        <end position="127"/>
    </location>
</feature>
<proteinExistence type="predicted"/>
<dbReference type="Gene3D" id="3.90.79.10">
    <property type="entry name" value="Nucleoside Triphosphate Pyrophosphohydrolase"/>
    <property type="match status" value="1"/>
</dbReference>
<dbReference type="Pfam" id="PF00293">
    <property type="entry name" value="NUDIX"/>
    <property type="match status" value="1"/>
</dbReference>
<dbReference type="SUPFAM" id="SSF55811">
    <property type="entry name" value="Nudix"/>
    <property type="match status" value="1"/>
</dbReference>
<dbReference type="InterPro" id="IPR020084">
    <property type="entry name" value="NUDIX_hydrolase_CS"/>
</dbReference>
<dbReference type="InterPro" id="IPR000086">
    <property type="entry name" value="NUDIX_hydrolase_dom"/>
</dbReference>
<comment type="caution">
    <text evidence="3">The sequence shown here is derived from an EMBL/GenBank/DDBJ whole genome shotgun (WGS) entry which is preliminary data.</text>
</comment>
<organism evidence="3 4">
    <name type="scientific">Candidatus Woesebacteria bacterium GW2011_GWC1_38_13</name>
    <dbReference type="NCBI Taxonomy" id="1618583"/>
    <lineage>
        <taxon>Bacteria</taxon>
        <taxon>Candidatus Woeseibacteriota</taxon>
    </lineage>
</organism>
<evidence type="ECO:0000313" key="3">
    <source>
        <dbReference type="EMBL" id="KKQ56172.1"/>
    </source>
</evidence>
<dbReference type="InterPro" id="IPR015797">
    <property type="entry name" value="NUDIX_hydrolase-like_dom_sf"/>
</dbReference>
<protein>
    <submittedName>
        <fullName evidence="3">NUDIX family hydrolase</fullName>
    </submittedName>
</protein>
<dbReference type="PROSITE" id="PS00893">
    <property type="entry name" value="NUDIX_BOX"/>
    <property type="match status" value="1"/>
</dbReference>